<evidence type="ECO:0000256" key="3">
    <source>
        <dbReference type="ARBA" id="ARBA00022618"/>
    </source>
</evidence>
<evidence type="ECO:0000256" key="7">
    <source>
        <dbReference type="ARBA" id="ARBA00022984"/>
    </source>
</evidence>
<keyword evidence="7" id="KW-0573">Peptidoglycan synthesis</keyword>
<dbReference type="GO" id="GO:0005524">
    <property type="term" value="F:ATP binding"/>
    <property type="evidence" value="ECO:0007669"/>
    <property type="project" value="UniProtKB-KW"/>
</dbReference>
<dbReference type="Pfam" id="PF08245">
    <property type="entry name" value="Mur_ligase_M"/>
    <property type="match status" value="1"/>
</dbReference>
<dbReference type="SUPFAM" id="SSF53244">
    <property type="entry name" value="MurD-like peptide ligases, peptide-binding domain"/>
    <property type="match status" value="1"/>
</dbReference>
<evidence type="ECO:0000256" key="4">
    <source>
        <dbReference type="ARBA" id="ARBA00022741"/>
    </source>
</evidence>
<dbReference type="Proteomes" id="UP001472866">
    <property type="component" value="Chromosome 12"/>
</dbReference>
<keyword evidence="4" id="KW-0547">Nucleotide-binding</keyword>
<evidence type="ECO:0000256" key="9">
    <source>
        <dbReference type="ARBA" id="ARBA00023316"/>
    </source>
</evidence>
<dbReference type="EMBL" id="CP151512">
    <property type="protein sequence ID" value="WZN65542.1"/>
    <property type="molecule type" value="Genomic_DNA"/>
</dbReference>
<evidence type="ECO:0000256" key="8">
    <source>
        <dbReference type="ARBA" id="ARBA00023306"/>
    </source>
</evidence>
<gene>
    <name evidence="14" type="ORF">HKI87_12g71020</name>
</gene>
<dbReference type="InterPro" id="IPR051046">
    <property type="entry name" value="MurCDEF_CellWall_CoF430Synth"/>
</dbReference>
<dbReference type="InterPro" id="IPR036615">
    <property type="entry name" value="Mur_ligase_C_dom_sf"/>
</dbReference>
<protein>
    <recommendedName>
        <fullName evidence="10">UDP-MurNAc-pentapeptide synthetase</fullName>
    </recommendedName>
</protein>
<evidence type="ECO:0000259" key="13">
    <source>
        <dbReference type="Pfam" id="PF08245"/>
    </source>
</evidence>
<dbReference type="Gene3D" id="3.40.1190.10">
    <property type="entry name" value="Mur-like, catalytic domain"/>
    <property type="match status" value="1"/>
</dbReference>
<proteinExistence type="predicted"/>
<dbReference type="InterPro" id="IPR036565">
    <property type="entry name" value="Mur-like_cat_sf"/>
</dbReference>
<keyword evidence="9" id="KW-0961">Cell wall biogenesis/degradation</keyword>
<evidence type="ECO:0000256" key="1">
    <source>
        <dbReference type="ARBA" id="ARBA00022490"/>
    </source>
</evidence>
<keyword evidence="5" id="KW-0067">ATP-binding</keyword>
<evidence type="ECO:0000256" key="5">
    <source>
        <dbReference type="ARBA" id="ARBA00022840"/>
    </source>
</evidence>
<dbReference type="PANTHER" id="PTHR43024">
    <property type="entry name" value="UDP-N-ACETYLMURAMOYL-TRIPEPTIDE--D-ALANYL-D-ALANINE LIGASE"/>
    <property type="match status" value="1"/>
</dbReference>
<dbReference type="GO" id="GO:0008360">
    <property type="term" value="P:regulation of cell shape"/>
    <property type="evidence" value="ECO:0007669"/>
    <property type="project" value="UniProtKB-KW"/>
</dbReference>
<dbReference type="GO" id="GO:0051301">
    <property type="term" value="P:cell division"/>
    <property type="evidence" value="ECO:0007669"/>
    <property type="project" value="UniProtKB-KW"/>
</dbReference>
<dbReference type="InterPro" id="IPR005863">
    <property type="entry name" value="UDP-N-AcMur_synth"/>
</dbReference>
<dbReference type="AlphaFoldDB" id="A0AAX4PGL7"/>
<evidence type="ECO:0000256" key="11">
    <source>
        <dbReference type="SAM" id="MobiDB-lite"/>
    </source>
</evidence>
<keyword evidence="2 14" id="KW-0436">Ligase</keyword>
<feature type="domain" description="Mur ligase central" evidence="13">
    <location>
        <begin position="154"/>
        <end position="348"/>
    </location>
</feature>
<keyword evidence="3" id="KW-0132">Cell division</keyword>
<dbReference type="InterPro" id="IPR004101">
    <property type="entry name" value="Mur_ligase_C"/>
</dbReference>
<dbReference type="Gene3D" id="3.40.1390.10">
    <property type="entry name" value="MurE/MurF, N-terminal domain"/>
    <property type="match status" value="1"/>
</dbReference>
<dbReference type="Pfam" id="PF02875">
    <property type="entry name" value="Mur_ligase_C"/>
    <property type="match status" value="1"/>
</dbReference>
<feature type="region of interest" description="Disordered" evidence="11">
    <location>
        <begin position="1"/>
        <end position="37"/>
    </location>
</feature>
<keyword evidence="1" id="KW-0963">Cytoplasm</keyword>
<reference evidence="14 15" key="1">
    <citation type="submission" date="2024-03" db="EMBL/GenBank/DDBJ databases">
        <title>Complete genome sequence of the green alga Chloropicon roscoffensis RCC1871.</title>
        <authorList>
            <person name="Lemieux C."/>
            <person name="Pombert J.-F."/>
            <person name="Otis C."/>
            <person name="Turmel M."/>
        </authorList>
    </citation>
    <scope>NUCLEOTIDE SEQUENCE [LARGE SCALE GENOMIC DNA]</scope>
    <source>
        <strain evidence="14 15">RCC1871</strain>
    </source>
</reference>
<evidence type="ECO:0000256" key="2">
    <source>
        <dbReference type="ARBA" id="ARBA00022598"/>
    </source>
</evidence>
<evidence type="ECO:0000259" key="12">
    <source>
        <dbReference type="Pfam" id="PF02875"/>
    </source>
</evidence>
<keyword evidence="8" id="KW-0131">Cell cycle</keyword>
<dbReference type="PANTHER" id="PTHR43024:SF1">
    <property type="entry name" value="UDP-N-ACETYLMURAMOYL-TRIPEPTIDE--D-ALANYL-D-ALANINE LIGASE"/>
    <property type="match status" value="1"/>
</dbReference>
<feature type="domain" description="Mur ligase C-terminal" evidence="12">
    <location>
        <begin position="388"/>
        <end position="503"/>
    </location>
</feature>
<accession>A0AAX4PGL7</accession>
<evidence type="ECO:0000313" key="15">
    <source>
        <dbReference type="Proteomes" id="UP001472866"/>
    </source>
</evidence>
<dbReference type="InterPro" id="IPR013221">
    <property type="entry name" value="Mur_ligase_cen"/>
</dbReference>
<keyword evidence="15" id="KW-1185">Reference proteome</keyword>
<dbReference type="InterPro" id="IPR035911">
    <property type="entry name" value="MurE/MurF_N"/>
</dbReference>
<evidence type="ECO:0000313" key="14">
    <source>
        <dbReference type="EMBL" id="WZN65542.1"/>
    </source>
</evidence>
<dbReference type="SUPFAM" id="SSF53623">
    <property type="entry name" value="MurD-like peptide ligases, catalytic domain"/>
    <property type="match status" value="1"/>
</dbReference>
<dbReference type="Gene3D" id="3.90.190.20">
    <property type="entry name" value="Mur ligase, C-terminal domain"/>
    <property type="match status" value="1"/>
</dbReference>
<name>A0AAX4PGL7_9CHLO</name>
<evidence type="ECO:0000256" key="6">
    <source>
        <dbReference type="ARBA" id="ARBA00022960"/>
    </source>
</evidence>
<keyword evidence="6" id="KW-0133">Cell shape</keyword>
<dbReference type="SUPFAM" id="SSF63418">
    <property type="entry name" value="MurE/MurF N-terminal domain"/>
    <property type="match status" value="1"/>
</dbReference>
<evidence type="ECO:0000256" key="10">
    <source>
        <dbReference type="ARBA" id="ARBA00031461"/>
    </source>
</evidence>
<sequence length="521" mass="53575">MRRGSSVATSAPRPLRSGTRTRAASADHGVGGGGGVFTSEQIAAATRGQVLRRGGPGSITTDSRTARQGTWFLGLKGERYDGRMFASEAIARGCAGVVLEARDEEEAHKLRQSAEATGSDAGLVLVQGNSGGLDSLHGLARSVRDAFPGRVIGVTGSCGKTTTRSLASHLLRGLVSGGVHETEGNENNLVGVPRTLLGIRADTSHCVLELGMDRPGEIDTLQDLCSPDVRVVTNVGLAHLQGCGGTIEGVARAKAELVTTARPGDVCVLNADDPRVAAMRPPTGAETLLFGRGAGCDVRILASAPAGEDGLRSRVELDLGGGLGRVDAQVCQPGHRNVAENAAAACAVLVALGVDFDPALLSTGLSTFTSSLQDGRGRAREFWFEGKAVAVIDETYNSNPTSAMAALATLSDPAVGGGHAVLGDMLELGEASADQHAAVLRRCLQDRGIRSVHLVGSLFREALEAEGRAAGTKARWHDDPRAAAAAALAGCKDGDVVLVKGSRGLGMEAFFDESVGLIGGM</sequence>
<dbReference type="GO" id="GO:0071555">
    <property type="term" value="P:cell wall organization"/>
    <property type="evidence" value="ECO:0007669"/>
    <property type="project" value="UniProtKB-KW"/>
</dbReference>
<dbReference type="NCBIfam" id="TIGR01143">
    <property type="entry name" value="murF"/>
    <property type="match status" value="1"/>
</dbReference>
<dbReference type="GO" id="GO:0047480">
    <property type="term" value="F:UDP-N-acetylmuramoyl-tripeptide-D-alanyl-D-alanine ligase activity"/>
    <property type="evidence" value="ECO:0007669"/>
    <property type="project" value="InterPro"/>
</dbReference>
<organism evidence="14 15">
    <name type="scientific">Chloropicon roscoffensis</name>
    <dbReference type="NCBI Taxonomy" id="1461544"/>
    <lineage>
        <taxon>Eukaryota</taxon>
        <taxon>Viridiplantae</taxon>
        <taxon>Chlorophyta</taxon>
        <taxon>Chloropicophyceae</taxon>
        <taxon>Chloropicales</taxon>
        <taxon>Chloropicaceae</taxon>
        <taxon>Chloropicon</taxon>
    </lineage>
</organism>